<dbReference type="Proteomes" id="UP001589619">
    <property type="component" value="Unassembled WGS sequence"/>
</dbReference>
<feature type="domain" description="SsfX3-like N-terminal" evidence="2">
    <location>
        <begin position="13"/>
        <end position="117"/>
    </location>
</feature>
<dbReference type="Gene3D" id="2.60.120.260">
    <property type="entry name" value="Galactose-binding domain-like"/>
    <property type="match status" value="1"/>
</dbReference>
<dbReference type="Gene3D" id="3.40.50.1110">
    <property type="entry name" value="SGNH hydrolase"/>
    <property type="match status" value="1"/>
</dbReference>
<dbReference type="RefSeq" id="WP_344911326.1">
    <property type="nucleotide sequence ID" value="NZ_BAAAYO010000010.1"/>
</dbReference>
<reference evidence="3 4" key="1">
    <citation type="submission" date="2024-09" db="EMBL/GenBank/DDBJ databases">
        <authorList>
            <person name="Sun Q."/>
            <person name="Mori K."/>
        </authorList>
    </citation>
    <scope>NUCLEOTIDE SEQUENCE [LARGE SCALE GENOMIC DNA]</scope>
    <source>
        <strain evidence="3 4">JCM 12520</strain>
    </source>
</reference>
<protein>
    <submittedName>
        <fullName evidence="3">SGNH/GDSL hydrolase family protein</fullName>
    </submittedName>
</protein>
<feature type="domain" description="SGNH hydrolase-type esterase" evidence="1">
    <location>
        <begin position="145"/>
        <end position="314"/>
    </location>
</feature>
<dbReference type="Pfam" id="PF14606">
    <property type="entry name" value="Lipase_GDSL_3"/>
    <property type="match status" value="1"/>
</dbReference>
<sequence length="344" mass="37933">MQMQSIAIDRALFQGAVSVEQKEDGWKPWRIPYKEFSLFPPNGIGGTAEISAGVRLRFSSDTTTVRLELAQLETQVQVDLIYGEDTLVTRELEPGRTTVEFDGLPGQEKLIEIYLPQKVPTIVKALTIDEGAVWNIPDIARTKWVTYGSSITQCNAAFSPARTWPALVARRFGLDLTCQGFSGNCHLEPMVARQIRDLPADIISLCLGINVYGGGTLNRRTFQAAVIGFVQIIREKHPDTPIVLMSPIWSPSREQVTGASGFTLSEMRSEIEDATARLSALGDQNLHYVNGLTIFDETSAEHLPDQLHPNGQGYSIMGSNFGSLVMQPLLERYGLDRRPAVANG</sequence>
<name>A0ABV5VW15_9BACL</name>
<dbReference type="Pfam" id="PF21181">
    <property type="entry name" value="SsfX3_N"/>
    <property type="match status" value="1"/>
</dbReference>
<evidence type="ECO:0000313" key="3">
    <source>
        <dbReference type="EMBL" id="MFB9752330.1"/>
    </source>
</evidence>
<dbReference type="SUPFAM" id="SSF52266">
    <property type="entry name" value="SGNH hydrolase"/>
    <property type="match status" value="1"/>
</dbReference>
<gene>
    <name evidence="3" type="ORF">ACFFNY_12255</name>
</gene>
<evidence type="ECO:0000259" key="2">
    <source>
        <dbReference type="Pfam" id="PF21181"/>
    </source>
</evidence>
<dbReference type="InterPro" id="IPR048977">
    <property type="entry name" value="SsfX3-like_N"/>
</dbReference>
<accession>A0ABV5VW15</accession>
<keyword evidence="4" id="KW-1185">Reference proteome</keyword>
<evidence type="ECO:0000259" key="1">
    <source>
        <dbReference type="Pfam" id="PF14606"/>
    </source>
</evidence>
<keyword evidence="3" id="KW-0378">Hydrolase</keyword>
<dbReference type="InterPro" id="IPR013830">
    <property type="entry name" value="SGNH_hydro"/>
</dbReference>
<evidence type="ECO:0000313" key="4">
    <source>
        <dbReference type="Proteomes" id="UP001589619"/>
    </source>
</evidence>
<dbReference type="InterPro" id="IPR036514">
    <property type="entry name" value="SGNH_hydro_sf"/>
</dbReference>
<proteinExistence type="predicted"/>
<dbReference type="GO" id="GO:0016787">
    <property type="term" value="F:hydrolase activity"/>
    <property type="evidence" value="ECO:0007669"/>
    <property type="project" value="UniProtKB-KW"/>
</dbReference>
<dbReference type="EMBL" id="JBHMAG010000009">
    <property type="protein sequence ID" value="MFB9752330.1"/>
    <property type="molecule type" value="Genomic_DNA"/>
</dbReference>
<comment type="caution">
    <text evidence="3">The sequence shown here is derived from an EMBL/GenBank/DDBJ whole genome shotgun (WGS) entry which is preliminary data.</text>
</comment>
<organism evidence="3 4">
    <name type="scientific">Paenibacillus hodogayensis</name>
    <dbReference type="NCBI Taxonomy" id="279208"/>
    <lineage>
        <taxon>Bacteria</taxon>
        <taxon>Bacillati</taxon>
        <taxon>Bacillota</taxon>
        <taxon>Bacilli</taxon>
        <taxon>Bacillales</taxon>
        <taxon>Paenibacillaceae</taxon>
        <taxon>Paenibacillus</taxon>
    </lineage>
</organism>